<dbReference type="PANTHER" id="PTHR42832:SF3">
    <property type="entry name" value="L-GLUTAMINE--4-(METHYLSULFANYL)-2-OXOBUTANOATE AMINOTRANSFERASE"/>
    <property type="match status" value="1"/>
</dbReference>
<comment type="cofactor">
    <cofactor evidence="1 4">
        <name>pyridoxal 5'-phosphate</name>
        <dbReference type="ChEBI" id="CHEBI:597326"/>
    </cofactor>
</comment>
<protein>
    <recommendedName>
        <fullName evidence="4">Aminotransferase</fullName>
        <ecNumber evidence="4">2.6.1.-</ecNumber>
    </recommendedName>
</protein>
<dbReference type="Pfam" id="PF00155">
    <property type="entry name" value="Aminotran_1_2"/>
    <property type="match status" value="1"/>
</dbReference>
<organism evidence="6 7">
    <name type="scientific">Clostridium senegalense</name>
    <dbReference type="NCBI Taxonomy" id="1465809"/>
    <lineage>
        <taxon>Bacteria</taxon>
        <taxon>Bacillati</taxon>
        <taxon>Bacillota</taxon>
        <taxon>Clostridia</taxon>
        <taxon>Eubacteriales</taxon>
        <taxon>Clostridiaceae</taxon>
        <taxon>Clostridium</taxon>
    </lineage>
</organism>
<evidence type="ECO:0000313" key="7">
    <source>
        <dbReference type="Proteomes" id="UP000481872"/>
    </source>
</evidence>
<keyword evidence="2 4" id="KW-0032">Aminotransferase</keyword>
<name>A0A6M0GYH4_9CLOT</name>
<keyword evidence="3 4" id="KW-0808">Transferase</keyword>
<evidence type="ECO:0000256" key="4">
    <source>
        <dbReference type="RuleBase" id="RU000481"/>
    </source>
</evidence>
<evidence type="ECO:0000256" key="2">
    <source>
        <dbReference type="ARBA" id="ARBA00022576"/>
    </source>
</evidence>
<dbReference type="InterPro" id="IPR015422">
    <property type="entry name" value="PyrdxlP-dep_Trfase_small"/>
</dbReference>
<dbReference type="EMBL" id="JAAGPU010000001">
    <property type="protein sequence ID" value="NEU03277.1"/>
    <property type="molecule type" value="Genomic_DNA"/>
</dbReference>
<comment type="similarity">
    <text evidence="4">Belongs to the class-I pyridoxal-phosphate-dependent aminotransferase family.</text>
</comment>
<dbReference type="CDD" id="cd00609">
    <property type="entry name" value="AAT_like"/>
    <property type="match status" value="1"/>
</dbReference>
<dbReference type="EC" id="2.6.1.-" evidence="4"/>
<dbReference type="AlphaFoldDB" id="A0A6M0GYH4"/>
<dbReference type="PANTHER" id="PTHR42832">
    <property type="entry name" value="AMINO ACID AMINOTRANSFERASE"/>
    <property type="match status" value="1"/>
</dbReference>
<dbReference type="InterPro" id="IPR015421">
    <property type="entry name" value="PyrdxlP-dep_Trfase_major"/>
</dbReference>
<dbReference type="RefSeq" id="WP_061995500.1">
    <property type="nucleotide sequence ID" value="NZ_JAAGPU010000001.1"/>
</dbReference>
<feature type="domain" description="Aminotransferase class I/classII large" evidence="5">
    <location>
        <begin position="30"/>
        <end position="365"/>
    </location>
</feature>
<sequence>MKINNRLNGIGEYHFKNLDYIREKRISMGKKVVDLSIGDPNLLVDESIKEGLIEGMNKKGFNKYPPYDGLEELKLQIIKYYKDKFSVQLEEEEVVILIGSKEGISNVIPSVCDIGDTVLVPEPGYPVYYIASKLWGCFPCTVPLKEENNYLVDLDNIPENTVSKAKLMFINYPNNPTGASATEEFFERIVKFAKEKNIIVCNDAAYCEIIEQDIKPISILQFDKEKTVVEFGSFSKLYNMTGFRVGYAVGNKEVIKNLIKVKSNLDSGQFMPIQYAAINALKLGDEYNKQLKEEYSKRRVLVKKILQEKNIKFFDSYSTFYIWCKTPKGYTTYEFCLELLNKHGIIVTPGDVFGTLGYDYFRIALTQPYNIIENSLSSLDKYE</sequence>
<reference evidence="6 7" key="1">
    <citation type="submission" date="2020-02" db="EMBL/GenBank/DDBJ databases">
        <title>Genome assembly of a novel Clostridium senegalense strain.</title>
        <authorList>
            <person name="Gupta T.B."/>
            <person name="Jauregui R."/>
            <person name="Maclean P."/>
            <person name="Nawarathana A."/>
            <person name="Brightwell G."/>
        </authorList>
    </citation>
    <scope>NUCLEOTIDE SEQUENCE [LARGE SCALE GENOMIC DNA]</scope>
    <source>
        <strain evidence="6 7">AGRFS4</strain>
    </source>
</reference>
<proteinExistence type="inferred from homology"/>
<dbReference type="InterPro" id="IPR050881">
    <property type="entry name" value="LL-DAP_aminotransferase"/>
</dbReference>
<evidence type="ECO:0000313" key="6">
    <source>
        <dbReference type="EMBL" id="NEU03277.1"/>
    </source>
</evidence>
<dbReference type="Proteomes" id="UP000481872">
    <property type="component" value="Unassembled WGS sequence"/>
</dbReference>
<dbReference type="Gene3D" id="3.40.640.10">
    <property type="entry name" value="Type I PLP-dependent aspartate aminotransferase-like (Major domain)"/>
    <property type="match status" value="1"/>
</dbReference>
<dbReference type="InterPro" id="IPR004838">
    <property type="entry name" value="NHTrfase_class1_PyrdxlP-BS"/>
</dbReference>
<dbReference type="Gene3D" id="3.90.1150.10">
    <property type="entry name" value="Aspartate Aminotransferase, domain 1"/>
    <property type="match status" value="1"/>
</dbReference>
<gene>
    <name evidence="6" type="ORF">G3M99_00125</name>
</gene>
<evidence type="ECO:0000256" key="3">
    <source>
        <dbReference type="ARBA" id="ARBA00022679"/>
    </source>
</evidence>
<dbReference type="GO" id="GO:0008483">
    <property type="term" value="F:transaminase activity"/>
    <property type="evidence" value="ECO:0007669"/>
    <property type="project" value="UniProtKB-KW"/>
</dbReference>
<dbReference type="PROSITE" id="PS00105">
    <property type="entry name" value="AA_TRANSFER_CLASS_1"/>
    <property type="match status" value="1"/>
</dbReference>
<accession>A0A6M0GYH4</accession>
<evidence type="ECO:0000259" key="5">
    <source>
        <dbReference type="Pfam" id="PF00155"/>
    </source>
</evidence>
<dbReference type="InterPro" id="IPR015424">
    <property type="entry name" value="PyrdxlP-dep_Trfase"/>
</dbReference>
<dbReference type="GO" id="GO:0030170">
    <property type="term" value="F:pyridoxal phosphate binding"/>
    <property type="evidence" value="ECO:0007669"/>
    <property type="project" value="InterPro"/>
</dbReference>
<keyword evidence="7" id="KW-1185">Reference proteome</keyword>
<dbReference type="InterPro" id="IPR004839">
    <property type="entry name" value="Aminotransferase_I/II_large"/>
</dbReference>
<dbReference type="SUPFAM" id="SSF53383">
    <property type="entry name" value="PLP-dependent transferases"/>
    <property type="match status" value="1"/>
</dbReference>
<comment type="caution">
    <text evidence="6">The sequence shown here is derived from an EMBL/GenBank/DDBJ whole genome shotgun (WGS) entry which is preliminary data.</text>
</comment>
<evidence type="ECO:0000256" key="1">
    <source>
        <dbReference type="ARBA" id="ARBA00001933"/>
    </source>
</evidence>